<keyword evidence="1" id="KW-0677">Repeat</keyword>
<dbReference type="Gene3D" id="3.40.630.40">
    <property type="entry name" value="Zn-dependent exopeptidases"/>
    <property type="match status" value="1"/>
</dbReference>
<feature type="repeat" description="Cell wall-binding" evidence="2">
    <location>
        <begin position="274"/>
        <end position="293"/>
    </location>
</feature>
<dbReference type="InterPro" id="IPR002508">
    <property type="entry name" value="MurNAc-LAA_cat"/>
</dbReference>
<dbReference type="GO" id="GO:0009253">
    <property type="term" value="P:peptidoglycan catabolic process"/>
    <property type="evidence" value="ECO:0007669"/>
    <property type="project" value="InterPro"/>
</dbReference>
<feature type="repeat" description="Cell wall-binding" evidence="2">
    <location>
        <begin position="233"/>
        <end position="252"/>
    </location>
</feature>
<sequence length="324" mass="36756">MGKYNIHAGHCPQGQGASGAVGILKESVEDRIVKDRLITLLRNAGNTAYDCTDDTNCDQKTNLQRIVAKCNQHAVDYDISIHLNSGRRDSHGDGSTGGVEVLCYDAKTVELAKRIADAISEEFGYTKRSDKTTKYAGVKINKGLYVLRHTNAPALLIECCFVDDADDAAKWNAERCANAIYKGITGETVNAKDEWILDNTGWWYKHKDGTYTTNGWEYINGAWYYFNGNGYMLTGWQHINGYWYYMDNSGAMKTGWQSINGNWFYLNESGQMYENTWYKDGHNWYYLKEGGYMAANELLWVGNEMFYFMSDGHMARTDDRGVLV</sequence>
<keyword evidence="4" id="KW-0378">Hydrolase</keyword>
<dbReference type="PROSITE" id="PS51170">
    <property type="entry name" value="CW"/>
    <property type="match status" value="4"/>
</dbReference>
<dbReference type="PANTHER" id="PTHR30404">
    <property type="entry name" value="N-ACETYLMURAMOYL-L-ALANINE AMIDASE"/>
    <property type="match status" value="1"/>
</dbReference>
<evidence type="ECO:0000256" key="2">
    <source>
        <dbReference type="PROSITE-ProRule" id="PRU00591"/>
    </source>
</evidence>
<gene>
    <name evidence="4" type="primary">lytA_3</name>
    <name evidence="4" type="ORF">BHLFYP23_00631</name>
</gene>
<dbReference type="PANTHER" id="PTHR30404:SF8">
    <property type="entry name" value="AUTOLYSIN PH-RELATED"/>
    <property type="match status" value="1"/>
</dbReference>
<dbReference type="RefSeq" id="WP_421732558.1">
    <property type="nucleotide sequence ID" value="NZ_CACRSY010000014.1"/>
</dbReference>
<feature type="repeat" description="Cell wall-binding" evidence="2">
    <location>
        <begin position="213"/>
        <end position="232"/>
    </location>
</feature>
<accession>A0A6N2UUF0</accession>
<dbReference type="Gene3D" id="2.20.120.10">
    <property type="entry name" value="Multimodular pneumococcal cell wall endolysin, domain 3"/>
    <property type="match status" value="1"/>
</dbReference>
<dbReference type="EC" id="3.5.1.28" evidence="4"/>
<feature type="repeat" description="Cell wall-binding" evidence="2">
    <location>
        <begin position="253"/>
        <end position="272"/>
    </location>
</feature>
<dbReference type="Pfam" id="PF01473">
    <property type="entry name" value="Choline_bind_1"/>
    <property type="match status" value="1"/>
</dbReference>
<protein>
    <submittedName>
        <fullName evidence="4">Autolysin</fullName>
        <ecNumber evidence="4">3.5.1.28</ecNumber>
    </submittedName>
</protein>
<dbReference type="Pfam" id="PF19127">
    <property type="entry name" value="Choline_bind_3"/>
    <property type="match status" value="1"/>
</dbReference>
<evidence type="ECO:0000256" key="1">
    <source>
        <dbReference type="ARBA" id="ARBA00022737"/>
    </source>
</evidence>
<dbReference type="CDD" id="cd02696">
    <property type="entry name" value="MurNAc-LAA"/>
    <property type="match status" value="1"/>
</dbReference>
<dbReference type="SUPFAM" id="SSF53187">
    <property type="entry name" value="Zn-dependent exopeptidases"/>
    <property type="match status" value="1"/>
</dbReference>
<evidence type="ECO:0000313" key="4">
    <source>
        <dbReference type="EMBL" id="VYT20947.1"/>
    </source>
</evidence>
<dbReference type="SUPFAM" id="SSF69360">
    <property type="entry name" value="Cell wall binding repeat"/>
    <property type="match status" value="1"/>
</dbReference>
<dbReference type="AlphaFoldDB" id="A0A6N2UUF0"/>
<dbReference type="EMBL" id="CACRSY010000014">
    <property type="protein sequence ID" value="VYT20947.1"/>
    <property type="molecule type" value="Genomic_DNA"/>
</dbReference>
<name>A0A6N2UUF0_BLAHA</name>
<dbReference type="Gene3D" id="2.10.270.10">
    <property type="entry name" value="Cholin Binding"/>
    <property type="match status" value="1"/>
</dbReference>
<dbReference type="GO" id="GO:0030288">
    <property type="term" value="C:outer membrane-bounded periplasmic space"/>
    <property type="evidence" value="ECO:0007669"/>
    <property type="project" value="TreeGrafter"/>
</dbReference>
<dbReference type="SMART" id="SM00646">
    <property type="entry name" value="Ami_3"/>
    <property type="match status" value="1"/>
</dbReference>
<proteinExistence type="predicted"/>
<feature type="domain" description="MurNAc-LAA" evidence="3">
    <location>
        <begin position="67"/>
        <end position="185"/>
    </location>
</feature>
<dbReference type="InterPro" id="IPR050695">
    <property type="entry name" value="N-acetylmuramoyl_amidase_3"/>
</dbReference>
<organism evidence="4">
    <name type="scientific">Blautia hansenii</name>
    <name type="common">Ruminococcus hansenii</name>
    <dbReference type="NCBI Taxonomy" id="1322"/>
    <lineage>
        <taxon>Bacteria</taxon>
        <taxon>Bacillati</taxon>
        <taxon>Bacillota</taxon>
        <taxon>Clostridia</taxon>
        <taxon>Lachnospirales</taxon>
        <taxon>Lachnospiraceae</taxon>
        <taxon>Blautia</taxon>
    </lineage>
</organism>
<dbReference type="Pfam" id="PF01520">
    <property type="entry name" value="Amidase_3"/>
    <property type="match status" value="1"/>
</dbReference>
<reference evidence="4" key="1">
    <citation type="submission" date="2019-11" db="EMBL/GenBank/DDBJ databases">
        <authorList>
            <person name="Feng L."/>
        </authorList>
    </citation>
    <scope>NUCLEOTIDE SEQUENCE</scope>
    <source>
        <strain evidence="4">BhanseniiLFYP23</strain>
    </source>
</reference>
<dbReference type="GO" id="GO:0008745">
    <property type="term" value="F:N-acetylmuramoyl-L-alanine amidase activity"/>
    <property type="evidence" value="ECO:0007669"/>
    <property type="project" value="UniProtKB-EC"/>
</dbReference>
<dbReference type="InterPro" id="IPR018337">
    <property type="entry name" value="Cell_wall/Cho-bd_repeat"/>
</dbReference>
<evidence type="ECO:0000259" key="3">
    <source>
        <dbReference type="SMART" id="SM00646"/>
    </source>
</evidence>